<dbReference type="Pfam" id="PF00884">
    <property type="entry name" value="Sulfatase"/>
    <property type="match status" value="1"/>
</dbReference>
<dbReference type="SUPFAM" id="SSF53649">
    <property type="entry name" value="Alkaline phosphatase-like"/>
    <property type="match status" value="1"/>
</dbReference>
<evidence type="ECO:0000259" key="4">
    <source>
        <dbReference type="Pfam" id="PF00884"/>
    </source>
</evidence>
<dbReference type="Pfam" id="PF14707">
    <property type="entry name" value="Sulfatase_C"/>
    <property type="match status" value="1"/>
</dbReference>
<keyword evidence="2" id="KW-0378">Hydrolase</keyword>
<reference evidence="5 6" key="1">
    <citation type="submission" date="2019-04" db="EMBL/GenBank/DDBJ databases">
        <authorList>
            <person name="Van Vliet M D."/>
        </authorList>
    </citation>
    <scope>NUCLEOTIDE SEQUENCE [LARGE SCALE GENOMIC DNA]</scope>
    <source>
        <strain evidence="5 6">F1</strain>
    </source>
</reference>
<evidence type="ECO:0000313" key="6">
    <source>
        <dbReference type="Proteomes" id="UP000366872"/>
    </source>
</evidence>
<evidence type="ECO:0000313" key="5">
    <source>
        <dbReference type="EMBL" id="VGO13187.1"/>
    </source>
</evidence>
<dbReference type="RefSeq" id="WP_136078784.1">
    <property type="nucleotide sequence ID" value="NZ_CAAHFG010000001.1"/>
</dbReference>
<dbReference type="InterPro" id="IPR017850">
    <property type="entry name" value="Alkaline_phosphatase_core_sf"/>
</dbReference>
<evidence type="ECO:0000256" key="3">
    <source>
        <dbReference type="SAM" id="SignalP"/>
    </source>
</evidence>
<accession>A0A6C2TZY3</accession>
<keyword evidence="3" id="KW-0732">Signal</keyword>
<dbReference type="Gene3D" id="3.30.1120.10">
    <property type="match status" value="1"/>
</dbReference>
<dbReference type="EMBL" id="CAAHFG010000001">
    <property type="protein sequence ID" value="VGO13187.1"/>
    <property type="molecule type" value="Genomic_DNA"/>
</dbReference>
<dbReference type="Proteomes" id="UP000366872">
    <property type="component" value="Unassembled WGS sequence"/>
</dbReference>
<dbReference type="AlphaFoldDB" id="A0A6C2TZY3"/>
<feature type="domain" description="Sulfatase N-terminal" evidence="4">
    <location>
        <begin position="473"/>
        <end position="789"/>
    </location>
</feature>
<proteinExistence type="inferred from homology"/>
<evidence type="ECO:0000256" key="2">
    <source>
        <dbReference type="ARBA" id="ARBA00022801"/>
    </source>
</evidence>
<dbReference type="GO" id="GO:0004065">
    <property type="term" value="F:arylsulfatase activity"/>
    <property type="evidence" value="ECO:0007669"/>
    <property type="project" value="TreeGrafter"/>
</dbReference>
<protein>
    <submittedName>
        <fullName evidence="5">Arylsulfatase</fullName>
    </submittedName>
</protein>
<dbReference type="PANTHER" id="PTHR42693:SF53">
    <property type="entry name" value="ENDO-4-O-SULFATASE"/>
    <property type="match status" value="1"/>
</dbReference>
<feature type="signal peptide" evidence="3">
    <location>
        <begin position="1"/>
        <end position="25"/>
    </location>
</feature>
<dbReference type="Gene3D" id="3.40.720.10">
    <property type="entry name" value="Alkaline Phosphatase, subunit A"/>
    <property type="match status" value="1"/>
</dbReference>
<comment type="similarity">
    <text evidence="1">Belongs to the sulfatase family.</text>
</comment>
<keyword evidence="6" id="KW-1185">Reference proteome</keyword>
<organism evidence="5 6">
    <name type="scientific">Pontiella desulfatans</name>
    <dbReference type="NCBI Taxonomy" id="2750659"/>
    <lineage>
        <taxon>Bacteria</taxon>
        <taxon>Pseudomonadati</taxon>
        <taxon>Kiritimatiellota</taxon>
        <taxon>Kiritimatiellia</taxon>
        <taxon>Kiritimatiellales</taxon>
        <taxon>Pontiellaceae</taxon>
        <taxon>Pontiella</taxon>
    </lineage>
</organism>
<feature type="chain" id="PRO_5028864205" evidence="3">
    <location>
        <begin position="26"/>
        <end position="910"/>
    </location>
</feature>
<dbReference type="InterPro" id="IPR050738">
    <property type="entry name" value="Sulfatase"/>
</dbReference>
<gene>
    <name evidence="5" type="primary">atsA_88</name>
    <name evidence="5" type="ORF">PDESU_01741</name>
</gene>
<evidence type="ECO:0000256" key="1">
    <source>
        <dbReference type="ARBA" id="ARBA00008779"/>
    </source>
</evidence>
<name>A0A6C2TZY3_PONDE</name>
<dbReference type="CDD" id="cd16026">
    <property type="entry name" value="GALNS_like"/>
    <property type="match status" value="1"/>
</dbReference>
<dbReference type="PANTHER" id="PTHR42693">
    <property type="entry name" value="ARYLSULFATASE FAMILY MEMBER"/>
    <property type="match status" value="1"/>
</dbReference>
<sequence>MMMRWKQKWIVVMLGLGLDVSSMQAALGTGDVVCVDFGATASSGNYNILNATTLMIDDVTEFNSGGLLTNVDVAVTSGNPRDLVGSVASTQGFEPMNTTDADVYSDSFGSVDGGSADTMTITFTGLDDSLRYTIVGGNARASATPNASTTWTIAGEVAQNTGSATASDGYVEFQEVSTTSPGTLVIELTENGGTYVAVSQLALEATSGSGPDPEEGAAIAAGDVIGLDFGDTSPANSFNDISANGTYGMLKRIADGNSVTGISVKVTGASFYKSTGPNDSLSGLSADYDVSNVIDWAGASDTWTVMFYGLDDSLIYDIEGVIGGFTNNANTDTTYLQAGTLTNRFVPAVASADPRIARISAARSFGGVLEIAAKPGSKVPVLSALTITAVESSTNELIVVPDIVELTVGSESNVTLILESAGMNYVVQQSDDLQQFSAVDFDVESNDTVRLSGSENVDADGDGNAFFRLNRRPNFVIVFADDQGYQDLGCYGSPDILTPRIDAMASEGIRFTSFYAQTVCGPSRDALMTGCYPMRTATPDDRSVVHCRLAHSEVTLAEILKEVGYANAAFGKWDLGGHSQTTYDPDYLPLAQGFDYFLGTSGSNDSTVNIIENTTRIENNADMSQLTRRYTDGAISFIQNNKDRPFFVYLAHTMPHVDLAVSDDFLGTSAGGLYGDVIEELDWNVGRILDALIAEGLDSNTYVIYMSDNGPWYLGNSSSHVNEYGSVAEAEAMGGSALPLRGDKVTSWEGGFRVPCVMRAPGRIPAGTVCDEITSTQDIMPSLAKLAGASVPKDRVIDGCDITALMHGVDGAVSSREAFYYYVREDLYAVRVGKWKLHAAHDADPYWSRYYRDGDWFDIPSPMLFDLEADIGETTDVAATNPSVVSNLLEYLEFARTDIGDGELIGENAR</sequence>
<dbReference type="InterPro" id="IPR000917">
    <property type="entry name" value="Sulfatase_N"/>
</dbReference>